<dbReference type="SUPFAM" id="SSF52794">
    <property type="entry name" value="PTS system IIB component-like"/>
    <property type="match status" value="1"/>
</dbReference>
<dbReference type="GO" id="GO:0008982">
    <property type="term" value="F:protein-N(PI)-phosphohistidine-sugar phosphotransferase activity"/>
    <property type="evidence" value="ECO:0007669"/>
    <property type="project" value="InterPro"/>
</dbReference>
<evidence type="ECO:0000256" key="6">
    <source>
        <dbReference type="ARBA" id="ARBA00022777"/>
    </source>
</evidence>
<evidence type="ECO:0000256" key="3">
    <source>
        <dbReference type="ARBA" id="ARBA00022597"/>
    </source>
</evidence>
<gene>
    <name evidence="9" type="ORF">PW252_01390</name>
</gene>
<evidence type="ECO:0000256" key="4">
    <source>
        <dbReference type="ARBA" id="ARBA00022679"/>
    </source>
</evidence>
<dbReference type="GO" id="GO:0009401">
    <property type="term" value="P:phosphoenolpyruvate-dependent sugar phosphotransferase system"/>
    <property type="evidence" value="ECO:0007669"/>
    <property type="project" value="UniProtKB-KW"/>
</dbReference>
<dbReference type="InterPro" id="IPR036095">
    <property type="entry name" value="PTS_EIIB-like_sf"/>
</dbReference>
<dbReference type="KEGG" id="sins:PW252_01390"/>
<keyword evidence="2" id="KW-0597">Phosphoprotein</keyword>
<dbReference type="AlphaFoldDB" id="A0AA96VMP4"/>
<dbReference type="Pfam" id="PF02302">
    <property type="entry name" value="PTS_IIB"/>
    <property type="match status" value="1"/>
</dbReference>
<evidence type="ECO:0000256" key="7">
    <source>
        <dbReference type="PROSITE-ProRule" id="PRU00423"/>
    </source>
</evidence>
<feature type="domain" description="PTS EIIB type-3" evidence="8">
    <location>
        <begin position="1"/>
        <end position="100"/>
    </location>
</feature>
<dbReference type="InterPro" id="IPR051819">
    <property type="entry name" value="PTS_sugar-specific_EIIB"/>
</dbReference>
<keyword evidence="4" id="KW-0808">Transferase</keyword>
<evidence type="ECO:0000256" key="1">
    <source>
        <dbReference type="ARBA" id="ARBA00022448"/>
    </source>
</evidence>
<sequence>MINILLCCSAGMSTSLLVTKMQKAADSRGLESTIWAVSADEAGQNVGKADVILLGPQIKFLRGDIESLAGDKPLDVIPMRDYGMLNGEAVLDLALSLYQS</sequence>
<dbReference type="PANTHER" id="PTHR34581">
    <property type="entry name" value="PTS SYSTEM N,N'-DIACETYLCHITOBIOSE-SPECIFIC EIIB COMPONENT"/>
    <property type="match status" value="1"/>
</dbReference>
<dbReference type="CDD" id="cd05564">
    <property type="entry name" value="PTS_IIB_chitobiose_lichenan"/>
    <property type="match status" value="1"/>
</dbReference>
<evidence type="ECO:0000313" key="9">
    <source>
        <dbReference type="EMBL" id="WNY51346.1"/>
    </source>
</evidence>
<dbReference type="PROSITE" id="PS51100">
    <property type="entry name" value="PTS_EIIB_TYPE_3"/>
    <property type="match status" value="1"/>
</dbReference>
<feature type="modified residue" description="Phosphocysteine; by EIIA" evidence="7">
    <location>
        <position position="8"/>
    </location>
</feature>
<evidence type="ECO:0000256" key="5">
    <source>
        <dbReference type="ARBA" id="ARBA00022683"/>
    </source>
</evidence>
<keyword evidence="6" id="KW-0418">Kinase</keyword>
<dbReference type="InterPro" id="IPR013012">
    <property type="entry name" value="PTS_EIIB_3"/>
</dbReference>
<keyword evidence="1" id="KW-0813">Transport</keyword>
<dbReference type="EMBL" id="CP118735">
    <property type="protein sequence ID" value="WNY51346.1"/>
    <property type="molecule type" value="Genomic_DNA"/>
</dbReference>
<dbReference type="InterPro" id="IPR003501">
    <property type="entry name" value="PTS_EIIB_2/3"/>
</dbReference>
<keyword evidence="3 9" id="KW-0762">Sugar transport</keyword>
<dbReference type="Gene3D" id="3.40.50.2300">
    <property type="match status" value="1"/>
</dbReference>
<reference evidence="9" key="1">
    <citation type="submission" date="2023-02" db="EMBL/GenBank/DDBJ databases">
        <title>Streptococcus sp. Genome Sequencing and Assembly.</title>
        <authorList>
            <person name="Shore S.M."/>
            <person name="Nicholson T.L."/>
        </authorList>
    </citation>
    <scope>NUCLEOTIDE SEQUENCE</scope>
    <source>
        <strain evidence="9">29887</strain>
    </source>
</reference>
<protein>
    <submittedName>
        <fullName evidence="9">PTS sugar transporter subunit IIB</fullName>
    </submittedName>
</protein>
<dbReference type="PANTHER" id="PTHR34581:SF2">
    <property type="entry name" value="PTS SYSTEM N,N'-DIACETYLCHITOBIOSE-SPECIFIC EIIB COMPONENT"/>
    <property type="match status" value="1"/>
</dbReference>
<evidence type="ECO:0000259" key="8">
    <source>
        <dbReference type="PROSITE" id="PS51100"/>
    </source>
</evidence>
<evidence type="ECO:0000256" key="2">
    <source>
        <dbReference type="ARBA" id="ARBA00022553"/>
    </source>
</evidence>
<accession>A0AA96VMP4</accession>
<keyword evidence="5" id="KW-0598">Phosphotransferase system</keyword>
<proteinExistence type="predicted"/>
<dbReference type="RefSeq" id="WP_032512675.1">
    <property type="nucleotide sequence ID" value="NZ_CP118735.1"/>
</dbReference>
<dbReference type="GO" id="GO:0016301">
    <property type="term" value="F:kinase activity"/>
    <property type="evidence" value="ECO:0007669"/>
    <property type="project" value="UniProtKB-KW"/>
</dbReference>
<name>A0AA96VMP4_9STRE</name>
<organism evidence="9">
    <name type="scientific">Streptococcus iners</name>
    <dbReference type="NCBI Taxonomy" id="3028084"/>
    <lineage>
        <taxon>Bacteria</taxon>
        <taxon>Bacillati</taxon>
        <taxon>Bacillota</taxon>
        <taxon>Bacilli</taxon>
        <taxon>Lactobacillales</taxon>
        <taxon>Streptococcaceae</taxon>
        <taxon>Streptococcus</taxon>
    </lineage>
</organism>